<evidence type="ECO:0000259" key="3">
    <source>
        <dbReference type="Pfam" id="PF02230"/>
    </source>
</evidence>
<evidence type="ECO:0000256" key="1">
    <source>
        <dbReference type="ARBA" id="ARBA00006499"/>
    </source>
</evidence>
<dbReference type="Gene3D" id="3.40.50.1820">
    <property type="entry name" value="alpha/beta hydrolase"/>
    <property type="match status" value="1"/>
</dbReference>
<dbReference type="Pfam" id="PF02230">
    <property type="entry name" value="Abhydrolase_2"/>
    <property type="match status" value="1"/>
</dbReference>
<dbReference type="PANTHER" id="PTHR10655:SF17">
    <property type="entry name" value="LYSOPHOSPHOLIPASE-LIKE PROTEIN 1"/>
    <property type="match status" value="1"/>
</dbReference>
<dbReference type="Proteomes" id="UP000202440">
    <property type="component" value="Chromosome"/>
</dbReference>
<dbReference type="GO" id="GO:0016787">
    <property type="term" value="F:hydrolase activity"/>
    <property type="evidence" value="ECO:0007669"/>
    <property type="project" value="UniProtKB-KW"/>
</dbReference>
<accession>A0A222FP01</accession>
<evidence type="ECO:0000313" key="5">
    <source>
        <dbReference type="Proteomes" id="UP000202440"/>
    </source>
</evidence>
<sequence length="216" mass="23553">MTINSGLNVLVDEPQQSADCAIIWLHGLGASPYDLQPLLPMLRRHPTLARLRGMLPQAPNRPVTINGGMVMPAWYDILAANPERVVEQTHLQHTAQQVQQLVKEAGVPAHRVIIAGFSQGGAVAYQAALTHQQAVAGLLCLSTYLAAQPPKPRTDVPLLAMHGSEDMVVPESLGRRSVDWCRQQGIASDYQTYPQGHEIGLTQIKDLSHWLASQLA</sequence>
<reference evidence="4 5" key="1">
    <citation type="submission" date="2017-07" db="EMBL/GenBank/DDBJ databases">
        <title>Annotated genome sequence of Bacterioplanes sanyensis isolated from Red Sea.</title>
        <authorList>
            <person name="Rehman Z.U."/>
        </authorList>
    </citation>
    <scope>NUCLEOTIDE SEQUENCE [LARGE SCALE GENOMIC DNA]</scope>
    <source>
        <strain evidence="4 5">NV9</strain>
    </source>
</reference>
<dbReference type="InterPro" id="IPR050565">
    <property type="entry name" value="LYPA1-2/EST-like"/>
</dbReference>
<organism evidence="4 5">
    <name type="scientific">Bacterioplanes sanyensis</name>
    <dbReference type="NCBI Taxonomy" id="1249553"/>
    <lineage>
        <taxon>Bacteria</taxon>
        <taxon>Pseudomonadati</taxon>
        <taxon>Pseudomonadota</taxon>
        <taxon>Gammaproteobacteria</taxon>
        <taxon>Oceanospirillales</taxon>
        <taxon>Oceanospirillaceae</taxon>
        <taxon>Bacterioplanes</taxon>
    </lineage>
</organism>
<evidence type="ECO:0000256" key="2">
    <source>
        <dbReference type="ARBA" id="ARBA00022801"/>
    </source>
</evidence>
<protein>
    <submittedName>
        <fullName evidence="4">Carboxylesterase</fullName>
    </submittedName>
</protein>
<dbReference type="AlphaFoldDB" id="A0A222FP01"/>
<dbReference type="InterPro" id="IPR003140">
    <property type="entry name" value="PLipase/COase/thioEstase"/>
</dbReference>
<dbReference type="KEGG" id="bsan:CHH28_17945"/>
<keyword evidence="2" id="KW-0378">Hydrolase</keyword>
<feature type="domain" description="Phospholipase/carboxylesterase/thioesterase" evidence="3">
    <location>
        <begin position="11"/>
        <end position="212"/>
    </location>
</feature>
<dbReference type="SUPFAM" id="SSF53474">
    <property type="entry name" value="alpha/beta-Hydrolases"/>
    <property type="match status" value="1"/>
</dbReference>
<gene>
    <name evidence="4" type="ORF">CHH28_17945</name>
</gene>
<dbReference type="InterPro" id="IPR029058">
    <property type="entry name" value="AB_hydrolase_fold"/>
</dbReference>
<dbReference type="PANTHER" id="PTHR10655">
    <property type="entry name" value="LYSOPHOSPHOLIPASE-RELATED"/>
    <property type="match status" value="1"/>
</dbReference>
<dbReference type="RefSeq" id="WP_094061609.1">
    <property type="nucleotide sequence ID" value="NZ_CP022530.1"/>
</dbReference>
<proteinExistence type="inferred from homology"/>
<dbReference type="OrthoDB" id="9801763at2"/>
<name>A0A222FP01_9GAMM</name>
<comment type="similarity">
    <text evidence="1">Belongs to the AB hydrolase superfamily. AB hydrolase 2 family.</text>
</comment>
<evidence type="ECO:0000313" key="4">
    <source>
        <dbReference type="EMBL" id="ASP40442.1"/>
    </source>
</evidence>
<keyword evidence="5" id="KW-1185">Reference proteome</keyword>
<dbReference type="EMBL" id="CP022530">
    <property type="protein sequence ID" value="ASP40442.1"/>
    <property type="molecule type" value="Genomic_DNA"/>
</dbReference>